<name>A0A7S3C2D6_9EUKA</name>
<sequence length="101" mass="10673">MHGGAAYAQAVADAAGAVAVVAALQAHLSHVAVQQNGCGALSMAALCAHRRWWTQAAWRQWWAGGAASKSKSCVAVQQDVVELSCKNEQKVRITKDIDRCA</sequence>
<gene>
    <name evidence="1" type="ORF">HERI1096_LOCUS38895</name>
</gene>
<evidence type="ECO:0000313" key="1">
    <source>
        <dbReference type="EMBL" id="CAE0151354.1"/>
    </source>
</evidence>
<reference evidence="1" key="1">
    <citation type="submission" date="2021-01" db="EMBL/GenBank/DDBJ databases">
        <authorList>
            <person name="Corre E."/>
            <person name="Pelletier E."/>
            <person name="Niang G."/>
            <person name="Scheremetjew M."/>
            <person name="Finn R."/>
            <person name="Kale V."/>
            <person name="Holt S."/>
            <person name="Cochrane G."/>
            <person name="Meng A."/>
            <person name="Brown T."/>
            <person name="Cohen L."/>
        </authorList>
    </citation>
    <scope>NUCLEOTIDE SEQUENCE</scope>
    <source>
        <strain evidence="1">CCMP281</strain>
    </source>
</reference>
<dbReference type="AlphaFoldDB" id="A0A7S3C2D6"/>
<organism evidence="1">
    <name type="scientific">Haptolina ericina</name>
    <dbReference type="NCBI Taxonomy" id="156174"/>
    <lineage>
        <taxon>Eukaryota</taxon>
        <taxon>Haptista</taxon>
        <taxon>Haptophyta</taxon>
        <taxon>Prymnesiophyceae</taxon>
        <taxon>Prymnesiales</taxon>
        <taxon>Prymnesiaceae</taxon>
        <taxon>Haptolina</taxon>
    </lineage>
</organism>
<accession>A0A7S3C2D6</accession>
<proteinExistence type="predicted"/>
<dbReference type="EMBL" id="HBHX01070468">
    <property type="protein sequence ID" value="CAE0151354.1"/>
    <property type="molecule type" value="Transcribed_RNA"/>
</dbReference>
<protein>
    <submittedName>
        <fullName evidence="1">Uncharacterized protein</fullName>
    </submittedName>
</protein>